<feature type="compositionally biased region" description="Basic and acidic residues" evidence="1">
    <location>
        <begin position="50"/>
        <end position="62"/>
    </location>
</feature>
<feature type="region of interest" description="Disordered" evidence="1">
    <location>
        <begin position="36"/>
        <end position="62"/>
    </location>
</feature>
<sequence length="62" mass="7153">MMHRAAAHAQRTRRLLGQEAMKRVHRRSELIRYIAEDTVASTQPTPDSEPLTKDRKTTEPLV</sequence>
<feature type="compositionally biased region" description="Basic residues" evidence="1">
    <location>
        <begin position="1"/>
        <end position="14"/>
    </location>
</feature>
<keyword evidence="3" id="KW-1185">Reference proteome</keyword>
<proteinExistence type="predicted"/>
<feature type="region of interest" description="Disordered" evidence="1">
    <location>
        <begin position="1"/>
        <end position="22"/>
    </location>
</feature>
<dbReference type="Proteomes" id="UP000760480">
    <property type="component" value="Unassembled WGS sequence"/>
</dbReference>
<dbReference type="RefSeq" id="WP_169247161.1">
    <property type="nucleotide sequence ID" value="NZ_SPMZ01000004.1"/>
</dbReference>
<accession>A0ABX1TEX7</accession>
<dbReference type="EMBL" id="SPMZ01000004">
    <property type="protein sequence ID" value="NMQ17902.1"/>
    <property type="molecule type" value="Genomic_DNA"/>
</dbReference>
<evidence type="ECO:0000313" key="2">
    <source>
        <dbReference type="EMBL" id="NMQ17902.1"/>
    </source>
</evidence>
<protein>
    <submittedName>
        <fullName evidence="2">Uncharacterized protein</fullName>
    </submittedName>
</protein>
<evidence type="ECO:0000313" key="3">
    <source>
        <dbReference type="Proteomes" id="UP000760480"/>
    </source>
</evidence>
<gene>
    <name evidence="2" type="ORF">E4P82_01015</name>
</gene>
<comment type="caution">
    <text evidence="2">The sequence shown here is derived from an EMBL/GenBank/DDBJ whole genome shotgun (WGS) entry which is preliminary data.</text>
</comment>
<organism evidence="2 3">
    <name type="scientific">Candidatus Competibacter phosphatis</name>
    <dbReference type="NCBI Taxonomy" id="221280"/>
    <lineage>
        <taxon>Bacteria</taxon>
        <taxon>Pseudomonadati</taxon>
        <taxon>Pseudomonadota</taxon>
        <taxon>Gammaproteobacteria</taxon>
        <taxon>Candidatus Competibacteraceae</taxon>
        <taxon>Candidatus Competibacter</taxon>
    </lineage>
</organism>
<name>A0ABX1TEX7_9GAMM</name>
<evidence type="ECO:0000256" key="1">
    <source>
        <dbReference type="SAM" id="MobiDB-lite"/>
    </source>
</evidence>
<reference evidence="2 3" key="1">
    <citation type="submission" date="2019-03" db="EMBL/GenBank/DDBJ databases">
        <title>Metabolic reconstructions from genomes of highly enriched 'Candidatus Accumulibacter' and 'Candidatus Competibacter' bioreactor populations.</title>
        <authorList>
            <person name="Annavajhala M.K."/>
            <person name="Welles L."/>
            <person name="Abbas B."/>
            <person name="Sorokin D."/>
            <person name="Park H."/>
            <person name="Van Loosdrecht M."/>
            <person name="Chandran K."/>
        </authorList>
    </citation>
    <scope>NUCLEOTIDE SEQUENCE [LARGE SCALE GENOMIC DNA]</scope>
    <source>
        <strain evidence="2 3">SBR_G</strain>
    </source>
</reference>